<evidence type="ECO:0000313" key="2">
    <source>
        <dbReference type="Proteomes" id="UP000263336"/>
    </source>
</evidence>
<gene>
    <name evidence="1" type="ORF">DEP93_04045</name>
</gene>
<dbReference type="Proteomes" id="UP000263336">
    <property type="component" value="Unassembled WGS sequence"/>
</dbReference>
<organism evidence="1 2">
    <name type="scientific">candidate division WWE3 bacterium</name>
    <dbReference type="NCBI Taxonomy" id="2053526"/>
    <lineage>
        <taxon>Bacteria</taxon>
        <taxon>Katanobacteria</taxon>
    </lineage>
</organism>
<dbReference type="AlphaFoldDB" id="A0A3D0ZSB7"/>
<sequence length="90" mass="10694">MSYNQVINTQLEYKTRILEYFLKDRVTNADVANYMNELQLPTLENKLRGNAKLTKQEVEQILEVLKNINHLFRIYGKKSDGLEEYIRSLK</sequence>
<reference evidence="1 2" key="1">
    <citation type="journal article" date="2018" name="Nat. Biotechnol.">
        <title>A standardized bacterial taxonomy based on genome phylogeny substantially revises the tree of life.</title>
        <authorList>
            <person name="Parks D.H."/>
            <person name="Chuvochina M."/>
            <person name="Waite D.W."/>
            <person name="Rinke C."/>
            <person name="Skarshewski A."/>
            <person name="Chaumeil P.A."/>
            <person name="Hugenholtz P."/>
        </authorList>
    </citation>
    <scope>NUCLEOTIDE SEQUENCE [LARGE SCALE GENOMIC DNA]</scope>
    <source>
        <strain evidence="1">UBA11701</strain>
    </source>
</reference>
<accession>A0A3D0ZSB7</accession>
<proteinExistence type="predicted"/>
<protein>
    <submittedName>
        <fullName evidence="1">Uncharacterized protein</fullName>
    </submittedName>
</protein>
<evidence type="ECO:0000313" key="1">
    <source>
        <dbReference type="EMBL" id="HCC42613.1"/>
    </source>
</evidence>
<comment type="caution">
    <text evidence="1">The sequence shown here is derived from an EMBL/GenBank/DDBJ whole genome shotgun (WGS) entry which is preliminary data.</text>
</comment>
<dbReference type="EMBL" id="DOZN01000025">
    <property type="protein sequence ID" value="HCC42613.1"/>
    <property type="molecule type" value="Genomic_DNA"/>
</dbReference>
<name>A0A3D0ZSB7_UNCKA</name>